<protein>
    <submittedName>
        <fullName evidence="1">Uncharacterized protein</fullName>
    </submittedName>
</protein>
<evidence type="ECO:0000313" key="2">
    <source>
        <dbReference type="Proteomes" id="UP000240883"/>
    </source>
</evidence>
<gene>
    <name evidence="1" type="ORF">BS50DRAFT_78668</name>
</gene>
<dbReference type="AlphaFoldDB" id="A0A2T2NGS4"/>
<dbReference type="EMBL" id="KZ678138">
    <property type="protein sequence ID" value="PSN64635.1"/>
    <property type="molecule type" value="Genomic_DNA"/>
</dbReference>
<reference evidence="1 2" key="1">
    <citation type="journal article" date="2018" name="Front. Microbiol.">
        <title>Genome-Wide Analysis of Corynespora cassiicola Leaf Fall Disease Putative Effectors.</title>
        <authorList>
            <person name="Lopez D."/>
            <person name="Ribeiro S."/>
            <person name="Label P."/>
            <person name="Fumanal B."/>
            <person name="Venisse J.S."/>
            <person name="Kohler A."/>
            <person name="de Oliveira R.R."/>
            <person name="Labutti K."/>
            <person name="Lipzen A."/>
            <person name="Lail K."/>
            <person name="Bauer D."/>
            <person name="Ohm R.A."/>
            <person name="Barry K.W."/>
            <person name="Spatafora J."/>
            <person name="Grigoriev I.V."/>
            <person name="Martin F.M."/>
            <person name="Pujade-Renaud V."/>
        </authorList>
    </citation>
    <scope>NUCLEOTIDE SEQUENCE [LARGE SCALE GENOMIC DNA]</scope>
    <source>
        <strain evidence="1 2">Philippines</strain>
    </source>
</reference>
<evidence type="ECO:0000313" key="1">
    <source>
        <dbReference type="EMBL" id="PSN64635.1"/>
    </source>
</evidence>
<sequence>MSEAHTPQCLEIGRRPSSWGTRLGKWRFPNFRLLIMKPIKRQHLITEGASIVTLLSSLLKSSGPPNICSRSPRPLERETRTSRNRTVAGLSIRCLPWPANRPTLSHATKGRMQHSVLSDLWTHSFQDPFPFFRPVAHLASSTRFPSSPASLLPGERRMDASAASVGTVAPANTCWTPSPKCS</sequence>
<dbReference type="Proteomes" id="UP000240883">
    <property type="component" value="Unassembled WGS sequence"/>
</dbReference>
<name>A0A2T2NGS4_CORCC</name>
<keyword evidence="2" id="KW-1185">Reference proteome</keyword>
<proteinExistence type="predicted"/>
<organism evidence="1 2">
    <name type="scientific">Corynespora cassiicola Philippines</name>
    <dbReference type="NCBI Taxonomy" id="1448308"/>
    <lineage>
        <taxon>Eukaryota</taxon>
        <taxon>Fungi</taxon>
        <taxon>Dikarya</taxon>
        <taxon>Ascomycota</taxon>
        <taxon>Pezizomycotina</taxon>
        <taxon>Dothideomycetes</taxon>
        <taxon>Pleosporomycetidae</taxon>
        <taxon>Pleosporales</taxon>
        <taxon>Corynesporascaceae</taxon>
        <taxon>Corynespora</taxon>
    </lineage>
</organism>
<accession>A0A2T2NGS4</accession>